<dbReference type="InterPro" id="IPR011990">
    <property type="entry name" value="TPR-like_helical_dom_sf"/>
</dbReference>
<sequence length="968" mass="103806">MLNGKVPARETLVTFLAVCGVGAADEQRWLAAWQRVRDDDPRRPPGGVRVRDASPRELGVHAAIQGRAGDSGELPVYVPRDVDAGLRAAVSAGAERGCFLLLVGSSSVGKTRSAYEAVLACAPDWWLVQPADADGVWRLAAAPVPRTVVWLDELQRYLGERGLAAETVRELRRAGAVVIGTLWPDEYLARTVPRAPGTDDPYAGDRALLDLAEVVDVADTLSGEERGRAAALAATDSRLRVALETAGAGTIQVLAAGPALVRWWEQSPDPYAKAVITAAVDARRLGARTPLTTAFLAAAAAGYLTPAQWATAPPGWVDAALSYALTPLHGAAATLAPVPAAGGEPGRIGGYAIADYLLQHARRTRRAACLPAACWQAMVEHIHDRDDTLRLAAAAQARMRYLYEELLCRRLAAGDAEAADSLATLLERQDRIDEAVAALRPHAAGTPYAEDHLVDLLLAHGRADEAIAVLWPPDRPSRASWSGADKLVEQLVRLGRAEQAAAVLRPRAGAGDADAAYHLAALLVHQGRTGEAITVLRAHSGDSDIDSRLASLLDREGRSEEIIDLMRPHMDAGGPDSSPHFAMLLAEHGRIDELRQRVAAGDEWAVRPLADWLADNACIEELTALVDSRRAYAPLDYSDWLTETLFELGRVDELRVRADAGDRSAPWRLAELLIAQGRMRDLQERVEAGDHAATWRLAQHLEGQGRVDEAIEMLRAWGDAAGAGGLLAGLLAKQTRTAEAIDALRPSVEAGDLTARHAFADLLVKHGRIDELRQRAGAGDDYATWRLVDLLIGHGQLDEAIHALQALAGTGDWPANRRLDELLADEGRLDALRERADAGHEQAARRLADLLAGQGDIDGLRARADAGDSHALWRLRDLLAGQGRAGELKERADAGDHEAAKRLTNLLAEQERIDELRAEVDAGTHGAAERLIAAITARGGLDRYSAAHVSAFGFTADGAVWCEARPPA</sequence>
<evidence type="ECO:0000313" key="2">
    <source>
        <dbReference type="Proteomes" id="UP000482800"/>
    </source>
</evidence>
<organism evidence="1 2">
    <name type="scientific">Phytohabitans houttuyneae</name>
    <dbReference type="NCBI Taxonomy" id="1076126"/>
    <lineage>
        <taxon>Bacteria</taxon>
        <taxon>Bacillati</taxon>
        <taxon>Actinomycetota</taxon>
        <taxon>Actinomycetes</taxon>
        <taxon>Micromonosporales</taxon>
        <taxon>Micromonosporaceae</taxon>
    </lineage>
</organism>
<dbReference type="AlphaFoldDB" id="A0A6V8KFQ1"/>
<comment type="caution">
    <text evidence="1">The sequence shown here is derived from an EMBL/GenBank/DDBJ whole genome shotgun (WGS) entry which is preliminary data.</text>
</comment>
<accession>A0A6V8KFQ1</accession>
<keyword evidence="2" id="KW-1185">Reference proteome</keyword>
<dbReference type="Gene3D" id="1.25.40.10">
    <property type="entry name" value="Tetratricopeptide repeat domain"/>
    <property type="match status" value="2"/>
</dbReference>
<evidence type="ECO:0000313" key="1">
    <source>
        <dbReference type="EMBL" id="GFJ81311.1"/>
    </source>
</evidence>
<dbReference type="Proteomes" id="UP000482800">
    <property type="component" value="Unassembled WGS sequence"/>
</dbReference>
<dbReference type="EMBL" id="BLPF01000002">
    <property type="protein sequence ID" value="GFJ81311.1"/>
    <property type="molecule type" value="Genomic_DNA"/>
</dbReference>
<protein>
    <submittedName>
        <fullName evidence="1">Uncharacterized protein</fullName>
    </submittedName>
</protein>
<dbReference type="RefSeq" id="WP_173060323.1">
    <property type="nucleotide sequence ID" value="NZ_BLPF01000002.1"/>
</dbReference>
<name>A0A6V8KFQ1_9ACTN</name>
<reference evidence="1 2" key="1">
    <citation type="submission" date="2020-03" db="EMBL/GenBank/DDBJ databases">
        <title>Whole genome shotgun sequence of Phytohabitans houttuyneae NBRC 108639.</title>
        <authorList>
            <person name="Komaki H."/>
            <person name="Tamura T."/>
        </authorList>
    </citation>
    <scope>NUCLEOTIDE SEQUENCE [LARGE SCALE GENOMIC DNA]</scope>
    <source>
        <strain evidence="1 2">NBRC 108639</strain>
    </source>
</reference>
<gene>
    <name evidence="1" type="ORF">Phou_054910</name>
</gene>
<reference evidence="1 2" key="2">
    <citation type="submission" date="2020-03" db="EMBL/GenBank/DDBJ databases">
        <authorList>
            <person name="Ichikawa N."/>
            <person name="Kimura A."/>
            <person name="Kitahashi Y."/>
            <person name="Uohara A."/>
        </authorList>
    </citation>
    <scope>NUCLEOTIDE SEQUENCE [LARGE SCALE GENOMIC DNA]</scope>
    <source>
        <strain evidence="1 2">NBRC 108639</strain>
    </source>
</reference>
<proteinExistence type="predicted"/>